<evidence type="ECO:0000313" key="8">
    <source>
        <dbReference type="EMBL" id="ORY81668.1"/>
    </source>
</evidence>
<name>A0A1Y2FCL7_9FUNG</name>
<gene>
    <name evidence="8" type="ORF">LY90DRAFT_664205</name>
</gene>
<dbReference type="PANTHER" id="PTHR23501">
    <property type="entry name" value="MAJOR FACILITATOR SUPERFAMILY"/>
    <property type="match status" value="1"/>
</dbReference>
<feature type="transmembrane region" description="Helical" evidence="6">
    <location>
        <begin position="157"/>
        <end position="176"/>
    </location>
</feature>
<dbReference type="InterPro" id="IPR020846">
    <property type="entry name" value="MFS_dom"/>
</dbReference>
<feature type="transmembrane region" description="Helical" evidence="6">
    <location>
        <begin position="196"/>
        <end position="215"/>
    </location>
</feature>
<dbReference type="PRINTS" id="PR01036">
    <property type="entry name" value="TCRTETB"/>
</dbReference>
<evidence type="ECO:0000259" key="7">
    <source>
        <dbReference type="PROSITE" id="PS50850"/>
    </source>
</evidence>
<feature type="transmembrane region" description="Helical" evidence="6">
    <location>
        <begin position="126"/>
        <end position="145"/>
    </location>
</feature>
<keyword evidence="3 6" id="KW-0812">Transmembrane</keyword>
<evidence type="ECO:0000256" key="6">
    <source>
        <dbReference type="SAM" id="Phobius"/>
    </source>
</evidence>
<feature type="transmembrane region" description="Helical" evidence="6">
    <location>
        <begin position="333"/>
        <end position="352"/>
    </location>
</feature>
<accession>A0A1Y2FCL7</accession>
<dbReference type="AlphaFoldDB" id="A0A1Y2FCL7"/>
<dbReference type="STRING" id="1754190.A0A1Y2FCL7"/>
<dbReference type="GO" id="GO:0022857">
    <property type="term" value="F:transmembrane transporter activity"/>
    <property type="evidence" value="ECO:0007669"/>
    <property type="project" value="InterPro"/>
</dbReference>
<dbReference type="PROSITE" id="PS50850">
    <property type="entry name" value="MFS"/>
    <property type="match status" value="1"/>
</dbReference>
<evidence type="ECO:0000256" key="2">
    <source>
        <dbReference type="ARBA" id="ARBA00022448"/>
    </source>
</evidence>
<proteinExistence type="predicted"/>
<comment type="subcellular location">
    <subcellularLocation>
        <location evidence="1">Endomembrane system</location>
        <topology evidence="1">Multi-pass membrane protein</topology>
    </subcellularLocation>
</comment>
<evidence type="ECO:0000256" key="1">
    <source>
        <dbReference type="ARBA" id="ARBA00004127"/>
    </source>
</evidence>
<organism evidence="8 9">
    <name type="scientific">Neocallimastix californiae</name>
    <dbReference type="NCBI Taxonomy" id="1754190"/>
    <lineage>
        <taxon>Eukaryota</taxon>
        <taxon>Fungi</taxon>
        <taxon>Fungi incertae sedis</taxon>
        <taxon>Chytridiomycota</taxon>
        <taxon>Chytridiomycota incertae sedis</taxon>
        <taxon>Neocallimastigomycetes</taxon>
        <taxon>Neocallimastigales</taxon>
        <taxon>Neocallimastigaceae</taxon>
        <taxon>Neocallimastix</taxon>
    </lineage>
</organism>
<feature type="transmembrane region" description="Helical" evidence="6">
    <location>
        <begin position="32"/>
        <end position="56"/>
    </location>
</feature>
<protein>
    <submittedName>
        <fullName evidence="8">MFS general substrate transporter</fullName>
    </submittedName>
</protein>
<evidence type="ECO:0000313" key="9">
    <source>
        <dbReference type="Proteomes" id="UP000193920"/>
    </source>
</evidence>
<feature type="transmembrane region" description="Helical" evidence="6">
    <location>
        <begin position="455"/>
        <end position="473"/>
    </location>
</feature>
<dbReference type="OrthoDB" id="2147446at2759"/>
<feature type="domain" description="Major facilitator superfamily (MFS) profile" evidence="7">
    <location>
        <begin position="1"/>
        <end position="478"/>
    </location>
</feature>
<dbReference type="Gene3D" id="1.20.1250.20">
    <property type="entry name" value="MFS general substrate transporter like domains"/>
    <property type="match status" value="2"/>
</dbReference>
<feature type="transmembrane region" description="Helical" evidence="6">
    <location>
        <begin position="221"/>
        <end position="243"/>
    </location>
</feature>
<comment type="caution">
    <text evidence="8">The sequence shown here is derived from an EMBL/GenBank/DDBJ whole genome shotgun (WGS) entry which is preliminary data.</text>
</comment>
<dbReference type="GO" id="GO:0005886">
    <property type="term" value="C:plasma membrane"/>
    <property type="evidence" value="ECO:0007669"/>
    <property type="project" value="TreeGrafter"/>
</dbReference>
<dbReference type="Pfam" id="PF07690">
    <property type="entry name" value="MFS_1"/>
    <property type="match status" value="1"/>
</dbReference>
<feature type="transmembrane region" description="Helical" evidence="6">
    <location>
        <begin position="263"/>
        <end position="288"/>
    </location>
</feature>
<evidence type="ECO:0000256" key="5">
    <source>
        <dbReference type="ARBA" id="ARBA00023136"/>
    </source>
</evidence>
<dbReference type="InterPro" id="IPR036259">
    <property type="entry name" value="MFS_trans_sf"/>
</dbReference>
<keyword evidence="2" id="KW-0813">Transport</keyword>
<dbReference type="Proteomes" id="UP000193920">
    <property type="component" value="Unassembled WGS sequence"/>
</dbReference>
<evidence type="ECO:0000256" key="4">
    <source>
        <dbReference type="ARBA" id="ARBA00022989"/>
    </source>
</evidence>
<reference evidence="8 9" key="1">
    <citation type="submission" date="2016-08" db="EMBL/GenBank/DDBJ databases">
        <title>A Parts List for Fungal Cellulosomes Revealed by Comparative Genomics.</title>
        <authorList>
            <consortium name="DOE Joint Genome Institute"/>
            <person name="Haitjema C.H."/>
            <person name="Gilmore S.P."/>
            <person name="Henske J.K."/>
            <person name="Solomon K.V."/>
            <person name="De Groot R."/>
            <person name="Kuo A."/>
            <person name="Mondo S.J."/>
            <person name="Salamov A.A."/>
            <person name="Labutti K."/>
            <person name="Zhao Z."/>
            <person name="Chiniquy J."/>
            <person name="Barry K."/>
            <person name="Brewer H.M."/>
            <person name="Purvine S.O."/>
            <person name="Wright A.T."/>
            <person name="Boxma B."/>
            <person name="Van Alen T."/>
            <person name="Hackstein J.H."/>
            <person name="Baker S.E."/>
            <person name="Grigoriev I.V."/>
            <person name="O'Malley M.A."/>
        </authorList>
    </citation>
    <scope>NUCLEOTIDE SEQUENCE [LARGE SCALE GENOMIC DNA]</scope>
    <source>
        <strain evidence="8 9">G1</strain>
    </source>
</reference>
<sequence>MNETNNESKTIKEVNNVDPDFIKIKFTKGKFILVYISIIVSLIMANLDTTIVSTALPTISKEFYAYESYTWVITAYMITDTAIQPFASNIGVLIIGRVIQGIGGGGIISLAIILIADITPLSKRGIYMSVNGVIYALSSVIGPLLGGFFTDNLSWRWSFYINIPVGILCSILFILFFKTPMKKSSLMEKIKRIDFLGTFSLIGCLVCTLIALNWGGTKYSWSSPVIIILLIAGIFFLALYILIEFKFAVEPITPPFLFKYRNITFASITNFFEGFVISVFINTLPLLYQDGRHFSATNAGLRLVPITVFYSFTAMGSGYFIGKWGHIGMYIKYGSFFSSIGAYLITLIDVNTSYKVEFFIYLLYGLSVGVIYQNCILAAQQVSPPEYLGISTTISSFFNFIGGVIGVAIYGTFLQNIYPYCYKKHFPEAPPVTVNNINDVPNGDIIYVEAIRKTYLYSIFPVSILIFLFSLFIKDYKKNVLRRSDVKSNKGSDISKDNKNNPDNIVVTVTIPDEK</sequence>
<feature type="transmembrane region" description="Helical" evidence="6">
    <location>
        <begin position="90"/>
        <end position="114"/>
    </location>
</feature>
<dbReference type="EMBL" id="MCOG01000010">
    <property type="protein sequence ID" value="ORY81668.1"/>
    <property type="molecule type" value="Genomic_DNA"/>
</dbReference>
<feature type="transmembrane region" description="Helical" evidence="6">
    <location>
        <begin position="387"/>
        <end position="410"/>
    </location>
</feature>
<keyword evidence="4 6" id="KW-1133">Transmembrane helix</keyword>
<evidence type="ECO:0000256" key="3">
    <source>
        <dbReference type="ARBA" id="ARBA00022692"/>
    </source>
</evidence>
<keyword evidence="5 6" id="KW-0472">Membrane</keyword>
<feature type="transmembrane region" description="Helical" evidence="6">
    <location>
        <begin position="358"/>
        <end position="375"/>
    </location>
</feature>
<feature type="transmembrane region" description="Helical" evidence="6">
    <location>
        <begin position="300"/>
        <end position="321"/>
    </location>
</feature>
<keyword evidence="9" id="KW-1185">Reference proteome</keyword>
<dbReference type="PANTHER" id="PTHR23501:SF191">
    <property type="entry name" value="VACUOLAR BASIC AMINO ACID TRANSPORTER 4"/>
    <property type="match status" value="1"/>
</dbReference>
<dbReference type="SUPFAM" id="SSF103473">
    <property type="entry name" value="MFS general substrate transporter"/>
    <property type="match status" value="2"/>
</dbReference>
<dbReference type="InterPro" id="IPR011701">
    <property type="entry name" value="MFS"/>
</dbReference>